<dbReference type="Pfam" id="PF00078">
    <property type="entry name" value="RVT_1"/>
    <property type="match status" value="1"/>
</dbReference>
<comment type="caution">
    <text evidence="2">The sequence shown here is derived from an EMBL/GenBank/DDBJ whole genome shotgun (WGS) entry which is preliminary data.</text>
</comment>
<dbReference type="CDD" id="cd01650">
    <property type="entry name" value="RT_nLTR_like"/>
    <property type="match status" value="1"/>
</dbReference>
<accession>A0ABC9Y7B8</accession>
<evidence type="ECO:0000313" key="2">
    <source>
        <dbReference type="EMBL" id="GAB0205472.1"/>
    </source>
</evidence>
<dbReference type="AlphaFoldDB" id="A0ABC9Y7B8"/>
<dbReference type="PROSITE" id="PS50878">
    <property type="entry name" value="RT_POL"/>
    <property type="match status" value="1"/>
</dbReference>
<evidence type="ECO:0000313" key="3">
    <source>
        <dbReference type="Proteomes" id="UP001623348"/>
    </source>
</evidence>
<dbReference type="PANTHER" id="PTHR33332">
    <property type="entry name" value="REVERSE TRANSCRIPTASE DOMAIN-CONTAINING PROTEIN"/>
    <property type="match status" value="1"/>
</dbReference>
<dbReference type="EMBL" id="BAAFJT010000040">
    <property type="protein sequence ID" value="GAB0205472.1"/>
    <property type="molecule type" value="Genomic_DNA"/>
</dbReference>
<dbReference type="InterPro" id="IPR005135">
    <property type="entry name" value="Endo/exonuclease/phosphatase"/>
</dbReference>
<sequence length="789" mass="89976">MDKEPTESLWVRIKGRAGAGDIIVGVCYRPPDQGDQADEALYRQIGAASRSQALVLMGDFNHPDICWRDNTAEHKQSRKFLECVDDNFLLQVIEEPTRRGAMLDLILTNKEGLVGDVKLKGSLGCSDYKMVEFRILRAARRALSKLTTLNFSRADFGLFRDLLGRIAWDKALEGRGAQDSWLIFKGHLLQAQQRCIPTKRKSSKSTKRPPWMNKELLGKVKQKKEAFRGWKQGQVAWEEYRETVQAARDQVRKAKALIEISLARDVKDNKKSFYRYASDKRRMRENVGPLRNETGDLVTQDMEKAEVLNDFFASVFTGKCLSHTAQVTEGRDWENAEPPTVGEDQVQEYLRNLKVHKSMGPEELHPRVLRELADEVARPLTIIFEKSWQSGEVPTDWKRGNITPIFKKGKKEDPGNYRPVSLTSVPGKIMEQILLETVLGHMEDKEVIGDSQHSFTKGKSCLTDLVAFYDGVTASVDKGRATDIIYLDLCKAFDTVPHDILVPKLERHGFDGWTTWWIRNWLDGRTQRVVVNSSMSKWIPVTRGVPQGLVLGPALFNIFVSDMDSGIECTLSKFADDTKLCGVVEMLEGRDAIQRDLDRLERWARANRMKFNKAKCKVLYVGRRNPKHNYRLGEEWIESSPEEKDLGVLIDEKLNMSRQCALAAQKANRVLGCIKRSVTSRSREVILPLYSALVRPHLEYCVQLWGPQYRRDMELLVRVQRRATKMIGGLEHLSYEDRLRELGLFSLEKRRLWGDLIVAYQYLKGPTGKLERDCLSGTVVTGQGVMGLS</sequence>
<dbReference type="Proteomes" id="UP001623348">
    <property type="component" value="Unassembled WGS sequence"/>
</dbReference>
<reference evidence="2 3" key="1">
    <citation type="submission" date="2024-06" db="EMBL/GenBank/DDBJ databases">
        <title>The draft genome of Grus japonensis, version 3.</title>
        <authorList>
            <person name="Nabeshima K."/>
            <person name="Suzuki S."/>
            <person name="Onuma M."/>
        </authorList>
    </citation>
    <scope>NUCLEOTIDE SEQUENCE [LARGE SCALE GENOMIC DNA]</scope>
    <source>
        <strain evidence="2 3">451A</strain>
    </source>
</reference>
<name>A0ABC9Y7B8_GRUJA</name>
<gene>
    <name evidence="2" type="ORF">GRJ2_003012800</name>
</gene>
<keyword evidence="3" id="KW-1185">Reference proteome</keyword>
<dbReference type="SUPFAM" id="SSF56219">
    <property type="entry name" value="DNase I-like"/>
    <property type="match status" value="1"/>
</dbReference>
<dbReference type="SUPFAM" id="SSF56672">
    <property type="entry name" value="DNA/RNA polymerases"/>
    <property type="match status" value="1"/>
</dbReference>
<dbReference type="InterPro" id="IPR000477">
    <property type="entry name" value="RT_dom"/>
</dbReference>
<feature type="domain" description="Reverse transcriptase" evidence="1">
    <location>
        <begin position="386"/>
        <end position="650"/>
    </location>
</feature>
<dbReference type="InterPro" id="IPR043502">
    <property type="entry name" value="DNA/RNA_pol_sf"/>
</dbReference>
<dbReference type="InterPro" id="IPR036691">
    <property type="entry name" value="Endo/exonu/phosph_ase_sf"/>
</dbReference>
<proteinExistence type="predicted"/>
<evidence type="ECO:0000259" key="1">
    <source>
        <dbReference type="PROSITE" id="PS50878"/>
    </source>
</evidence>
<dbReference type="Gene3D" id="3.60.10.10">
    <property type="entry name" value="Endonuclease/exonuclease/phosphatase"/>
    <property type="match status" value="1"/>
</dbReference>
<protein>
    <submittedName>
        <fullName evidence="2">Mitochondrial enolase superfamily member 1</fullName>
    </submittedName>
</protein>
<dbReference type="Pfam" id="PF14529">
    <property type="entry name" value="Exo_endo_phos_2"/>
    <property type="match status" value="1"/>
</dbReference>
<organism evidence="2 3">
    <name type="scientific">Grus japonensis</name>
    <name type="common">Japanese crane</name>
    <name type="synonym">Red-crowned crane</name>
    <dbReference type="NCBI Taxonomy" id="30415"/>
    <lineage>
        <taxon>Eukaryota</taxon>
        <taxon>Metazoa</taxon>
        <taxon>Chordata</taxon>
        <taxon>Craniata</taxon>
        <taxon>Vertebrata</taxon>
        <taxon>Euteleostomi</taxon>
        <taxon>Archelosauria</taxon>
        <taxon>Archosauria</taxon>
        <taxon>Dinosauria</taxon>
        <taxon>Saurischia</taxon>
        <taxon>Theropoda</taxon>
        <taxon>Coelurosauria</taxon>
        <taxon>Aves</taxon>
        <taxon>Neognathae</taxon>
        <taxon>Neoaves</taxon>
        <taxon>Gruiformes</taxon>
        <taxon>Gruidae</taxon>
        <taxon>Grus</taxon>
    </lineage>
</organism>